<dbReference type="AlphaFoldDB" id="A0A146KAK7"/>
<reference evidence="2" key="1">
    <citation type="submission" date="2015-07" db="EMBL/GenBank/DDBJ databases">
        <title>Adaptation to a free-living lifestyle via gene acquisitions in the diplomonad Trepomonas sp. PC1.</title>
        <authorList>
            <person name="Xu F."/>
            <person name="Jerlstrom-Hultqvist J."/>
            <person name="Kolisko M."/>
            <person name="Simpson A.G.B."/>
            <person name="Roger A.J."/>
            <person name="Svard S.G."/>
            <person name="Andersson J.O."/>
        </authorList>
    </citation>
    <scope>NUCLEOTIDE SEQUENCE</scope>
    <source>
        <strain evidence="2">PC1</strain>
    </source>
</reference>
<gene>
    <name evidence="2" type="ORF">TPC1_15537</name>
</gene>
<name>A0A146KAK7_9EUKA</name>
<evidence type="ECO:0000313" key="2">
    <source>
        <dbReference type="EMBL" id="JAP92501.1"/>
    </source>
</evidence>
<accession>A0A146KAK7</accession>
<feature type="non-terminal residue" evidence="2">
    <location>
        <position position="934"/>
    </location>
</feature>
<dbReference type="EMBL" id="GDID01004105">
    <property type="protein sequence ID" value="JAP92501.1"/>
    <property type="molecule type" value="Transcribed_RNA"/>
</dbReference>
<organism evidence="2">
    <name type="scientific">Trepomonas sp. PC1</name>
    <dbReference type="NCBI Taxonomy" id="1076344"/>
    <lineage>
        <taxon>Eukaryota</taxon>
        <taxon>Metamonada</taxon>
        <taxon>Diplomonadida</taxon>
        <taxon>Hexamitidae</taxon>
        <taxon>Hexamitinae</taxon>
        <taxon>Trepomonas</taxon>
    </lineage>
</organism>
<evidence type="ECO:0000256" key="1">
    <source>
        <dbReference type="SAM" id="Coils"/>
    </source>
</evidence>
<feature type="non-terminal residue" evidence="2">
    <location>
        <position position="1"/>
    </location>
</feature>
<feature type="coiled-coil region" evidence="1">
    <location>
        <begin position="586"/>
        <end position="617"/>
    </location>
</feature>
<proteinExistence type="predicted"/>
<sequence length="934" mass="110787">QIIREPLITQPDPLRSIQNEFVLEYMTQQLQMQALQLTKQQQKQEVNVKRDFFSPSTFYFDQLNVKEQKIYNQLVIFIDNDQNFLINQENEVNLSKIAHAYNLDQIFNYKGKVVFRTGQLCFKPYKAIERYQHYLKNRDRQFVERQITNIVDSFTQHIESYQCVNQLLQQLSSIELSSNSELSTVFDCLVNKKCNSIGLARTFCILLKKYSIESIVVGGLLLKKEHYLNAVEYDIAEQKVSIPVQVITNCQEQIIWSYIDVYAGILNKHDIYVPNYHCNIDFDRLNIDHDIIRYFAYPKSFSFNKIENEVQTSSQLRELIKSASFKLNKLDQNFNSSFFDVFIDFGHNFEESADFLQKSKTDIQTIILRYAPDFEFKNLLLPRTPTPCLTLEFKRQSNQSFLLFDKTIDKFDSKMHDEIVQFVIKNAYLQANKLIIKLSTEVDMGHILKNFSEQYMHKQLDELLFSTNSVYDSCIFRYTTSAQAIVVIFTQIPIYNNVPKQARRNRLMLDISQRYVYSVIIQALIRRQDEAIIEYIDKLSEEKQIEIMNSIRLDFPELFFIPKTGIQFIYNNEFKELRVLLPLPDFTKIQQMEQELNDQINQLNVKTTAKMNEIEKEEQILNKFVHKYFNQLIEDEHATTCYDFLVSQKVSSQSIAAAFGILCQQSQLIQCVLQSRRTKRCINIIFVQENATICDVFVQYKDKLIVNNKPYYPTFSLNISAKIFSALDNSFNELQICVANKILNVLYLKYYIDDLNEQNIQKLKNIFIDQFLLKQFNISLCYRQIQRYDVQNWLDLNLSRVLAFLLMQHSQIHPCIFKIHYSQHLPVCLVQLQRCVNYEEFPQKVENLSVETQNQLLPFVKHAVAQNRNFCFARLSTRTLPELYDQQFEKYKFDEFFKTKLVQEVYLRKCKLEVQIFAKEFCVIFWMQEVYLRK</sequence>
<keyword evidence="1" id="KW-0175">Coiled coil</keyword>
<protein>
    <submittedName>
        <fullName evidence="2">Uncharacterized protein</fullName>
    </submittedName>
</protein>